<evidence type="ECO:0000256" key="13">
    <source>
        <dbReference type="ARBA" id="ARBA00038162"/>
    </source>
</evidence>
<evidence type="ECO:0000256" key="14">
    <source>
        <dbReference type="ARBA" id="ARBA00038934"/>
    </source>
</evidence>
<keyword evidence="8" id="KW-0479">Metal-binding</keyword>
<feature type="compositionally biased region" description="Basic residues" evidence="18">
    <location>
        <begin position="118"/>
        <end position="127"/>
    </location>
</feature>
<comment type="cofactor">
    <cofactor evidence="1">
        <name>Mn(2+)</name>
        <dbReference type="ChEBI" id="CHEBI:29035"/>
    </cofactor>
</comment>
<dbReference type="Ensembl" id="ENSCMMT00000001109.1">
    <property type="protein sequence ID" value="ENSCMMP00000000982.1"/>
    <property type="gene ID" value="ENSCMMG00000000677.1"/>
</dbReference>
<evidence type="ECO:0000256" key="12">
    <source>
        <dbReference type="ARBA" id="ARBA00023242"/>
    </source>
</evidence>
<reference evidence="19" key="2">
    <citation type="submission" date="2025-08" db="UniProtKB">
        <authorList>
            <consortium name="Ensembl"/>
        </authorList>
    </citation>
    <scope>IDENTIFICATION</scope>
</reference>
<dbReference type="Gene3D" id="3.90.550.10">
    <property type="entry name" value="Spore Coat Polysaccharide Biosynthesis Protein SpsA, Chain A"/>
    <property type="match status" value="1"/>
</dbReference>
<dbReference type="GO" id="GO:0046872">
    <property type="term" value="F:metal ion binding"/>
    <property type="evidence" value="ECO:0007669"/>
    <property type="project" value="UniProtKB-KW"/>
</dbReference>
<comment type="subcellular location">
    <subcellularLocation>
        <location evidence="3">Cytoplasm</location>
    </subcellularLocation>
    <subcellularLocation>
        <location evidence="2">Nucleus</location>
    </subcellularLocation>
</comment>
<evidence type="ECO:0000256" key="7">
    <source>
        <dbReference type="ARBA" id="ARBA00022679"/>
    </source>
</evidence>
<feature type="region of interest" description="Disordered" evidence="18">
    <location>
        <begin position="29"/>
        <end position="142"/>
    </location>
</feature>
<dbReference type="InterPro" id="IPR029044">
    <property type="entry name" value="Nucleotide-diphossugar_trans"/>
</dbReference>
<evidence type="ECO:0000256" key="8">
    <source>
        <dbReference type="ARBA" id="ARBA00022723"/>
    </source>
</evidence>
<dbReference type="GO" id="GO:0005737">
    <property type="term" value="C:cytoplasm"/>
    <property type="evidence" value="ECO:0007669"/>
    <property type="project" value="UniProtKB-SubCell"/>
</dbReference>
<reference evidence="19" key="1">
    <citation type="submission" date="2018-09" db="EMBL/GenBank/DDBJ databases">
        <title>Common duck and Muscovy duck high density SNP chip.</title>
        <authorList>
            <person name="Vignal A."/>
            <person name="Thebault N."/>
            <person name="Warren W.C."/>
        </authorList>
    </citation>
    <scope>NUCLEOTIDE SEQUENCE [LARGE SCALE GENOMIC DNA]</scope>
</reference>
<evidence type="ECO:0000313" key="20">
    <source>
        <dbReference type="Proteomes" id="UP000694556"/>
    </source>
</evidence>
<dbReference type="AlphaFoldDB" id="A0A8C3B725"/>
<dbReference type="GO" id="GO:0005978">
    <property type="term" value="P:glycogen biosynthetic process"/>
    <property type="evidence" value="ECO:0007669"/>
    <property type="project" value="UniProtKB-KW"/>
</dbReference>
<evidence type="ECO:0000256" key="10">
    <source>
        <dbReference type="ARBA" id="ARBA00023180"/>
    </source>
</evidence>
<accession>A0A8C3B725</accession>
<feature type="compositionally biased region" description="Basic and acidic residues" evidence="18">
    <location>
        <begin position="71"/>
        <end position="84"/>
    </location>
</feature>
<evidence type="ECO:0000313" key="19">
    <source>
        <dbReference type="Ensembl" id="ENSCMMP00000000982.1"/>
    </source>
</evidence>
<dbReference type="SUPFAM" id="SSF53448">
    <property type="entry name" value="Nucleotide-diphospho-sugar transferases"/>
    <property type="match status" value="1"/>
</dbReference>
<keyword evidence="6" id="KW-0597">Phosphoprotein</keyword>
<organism evidence="19 20">
    <name type="scientific">Cairina moschata</name>
    <name type="common">Muscovy duck</name>
    <dbReference type="NCBI Taxonomy" id="8855"/>
    <lineage>
        <taxon>Eukaryota</taxon>
        <taxon>Metazoa</taxon>
        <taxon>Chordata</taxon>
        <taxon>Craniata</taxon>
        <taxon>Vertebrata</taxon>
        <taxon>Euteleostomi</taxon>
        <taxon>Archelosauria</taxon>
        <taxon>Archosauria</taxon>
        <taxon>Dinosauria</taxon>
        <taxon>Saurischia</taxon>
        <taxon>Theropoda</taxon>
        <taxon>Coelurosauria</taxon>
        <taxon>Aves</taxon>
        <taxon>Neognathae</taxon>
        <taxon>Galloanserae</taxon>
        <taxon>Anseriformes</taxon>
        <taxon>Anatidae</taxon>
        <taxon>Anatinae</taxon>
        <taxon>Cairina</taxon>
    </lineage>
</organism>
<comment type="similarity">
    <text evidence="13">Belongs to the glycosyltransferase 8 family. Glycogenin subfamily.</text>
</comment>
<evidence type="ECO:0000256" key="9">
    <source>
        <dbReference type="ARBA" id="ARBA00023056"/>
    </source>
</evidence>
<dbReference type="PANTHER" id="PTHR11183">
    <property type="entry name" value="GLYCOGENIN SUBFAMILY MEMBER"/>
    <property type="match status" value="1"/>
</dbReference>
<dbReference type="InterPro" id="IPR002495">
    <property type="entry name" value="Glyco_trans_8"/>
</dbReference>
<evidence type="ECO:0000256" key="16">
    <source>
        <dbReference type="ARBA" id="ARBA00047924"/>
    </source>
</evidence>
<evidence type="ECO:0000256" key="1">
    <source>
        <dbReference type="ARBA" id="ARBA00001936"/>
    </source>
</evidence>
<dbReference type="GO" id="GO:0005634">
    <property type="term" value="C:nucleus"/>
    <property type="evidence" value="ECO:0007669"/>
    <property type="project" value="UniProtKB-SubCell"/>
</dbReference>
<dbReference type="Pfam" id="PF01501">
    <property type="entry name" value="Glyco_transf_8"/>
    <property type="match status" value="1"/>
</dbReference>
<dbReference type="InterPro" id="IPR050587">
    <property type="entry name" value="GNT1/Glycosyltrans_8"/>
</dbReference>
<evidence type="ECO:0000256" key="6">
    <source>
        <dbReference type="ARBA" id="ARBA00022553"/>
    </source>
</evidence>
<reference evidence="19" key="3">
    <citation type="submission" date="2025-09" db="UniProtKB">
        <authorList>
            <consortium name="Ensembl"/>
        </authorList>
    </citation>
    <scope>IDENTIFICATION</scope>
</reference>
<evidence type="ECO:0000256" key="5">
    <source>
        <dbReference type="ARBA" id="ARBA00022490"/>
    </source>
</evidence>
<keyword evidence="10" id="KW-0325">Glycoprotein</keyword>
<dbReference type="Proteomes" id="UP000694556">
    <property type="component" value="Chromosome 1"/>
</dbReference>
<keyword evidence="12" id="KW-0539">Nucleus</keyword>
<keyword evidence="11" id="KW-0464">Manganese</keyword>
<dbReference type="FunFam" id="3.90.550.10:FF:000025">
    <property type="entry name" value="Glycogenin-1 isoform 1"/>
    <property type="match status" value="1"/>
</dbReference>
<evidence type="ECO:0000256" key="2">
    <source>
        <dbReference type="ARBA" id="ARBA00004123"/>
    </source>
</evidence>
<dbReference type="GO" id="GO:0008466">
    <property type="term" value="F:glycogenin glucosyltransferase activity"/>
    <property type="evidence" value="ECO:0007669"/>
    <property type="project" value="UniProtKB-EC"/>
</dbReference>
<sequence length="520" mass="58542">MRRMPFGYRRPHQSRCRRSFSKCSFLQPAALTPTDGPVFPHKAAQEGRRGPGRAQRGGSAAPSRRGAPGRCEGRDRGRGRERRFGATRRGRGRGGSGTGSGRAKPRRSRRSSAQGARSGRRRSPRRLIIREANPGRPRSRRMSVTDQAFVTLATDDVYCQGALVLGQSLRNHTTSRKLAVLITPGVSSGMRSVLRSVFDEVIEVDALDSADSVRLALLQRPELGVTFTKLHCWTLTHYSKCVFMDADTLVLCNVDELFDREEFSAAPDSGWPDCFNSGVFVFRPSLKTYNLLLQFAAEHGSFDGGDQGLLNSFFSNWATADIGKHLPFIYNLSSSAVYTYVPAFNHFGRDAKVVHFLGATKPWNYKYNLQTKRVMHDGTTSGSFHQLSFLALWWNIYSASILPLLEKLQKTQQSESEERKHTFNGVEITLKKVEPSVANSLQMPVPPEQTYEMHPTTCPPEELSFEVNEVTHSVSELSIHLKPEEPNPEDERRKWEEGRMDYMGKDAFEHIKKKLDTFLL</sequence>
<evidence type="ECO:0000256" key="11">
    <source>
        <dbReference type="ARBA" id="ARBA00023211"/>
    </source>
</evidence>
<evidence type="ECO:0000256" key="3">
    <source>
        <dbReference type="ARBA" id="ARBA00004496"/>
    </source>
</evidence>
<evidence type="ECO:0000256" key="17">
    <source>
        <dbReference type="ARBA" id="ARBA00049637"/>
    </source>
</evidence>
<keyword evidence="9" id="KW-0320">Glycogen biosynthesis</keyword>
<comment type="catalytic activity">
    <reaction evidence="15">
        <text>[1,4-alpha-D-glucosyl](n)-L-tyrosyl-[glycogenin] + UDP-alpha-D-glucose = [1,4-alpha-D-glucosyl](n+1)-L-tyrosyl-[glycogenin] + UDP + H(+)</text>
        <dbReference type="Rhea" id="RHEA:56560"/>
        <dbReference type="Rhea" id="RHEA-COMP:14606"/>
        <dbReference type="Rhea" id="RHEA-COMP:14607"/>
        <dbReference type="ChEBI" id="CHEBI:15378"/>
        <dbReference type="ChEBI" id="CHEBI:58223"/>
        <dbReference type="ChEBI" id="CHEBI:58885"/>
        <dbReference type="ChEBI" id="CHEBI:140574"/>
        <dbReference type="EC" id="2.4.1.186"/>
    </reaction>
    <physiologicalReaction direction="left-to-right" evidence="15">
        <dbReference type="Rhea" id="RHEA:56561"/>
    </physiologicalReaction>
</comment>
<evidence type="ECO:0000256" key="18">
    <source>
        <dbReference type="SAM" id="MobiDB-lite"/>
    </source>
</evidence>
<comment type="function">
    <text evidence="17">Glycogenin participates in the glycogen biosynthetic process along with glycogen synthase and glycogen branching enzyme. It catalyzes the formation of a short alpha (1,4)-glucosyl chain covalently attached via a glucose 1-O-tyrosyl linkage to internal tyrosine residues and these chains act as primers for the elongation reaction catalyzed by glycogen synthase.</text>
</comment>
<dbReference type="EC" id="2.4.1.186" evidence="14"/>
<evidence type="ECO:0000256" key="15">
    <source>
        <dbReference type="ARBA" id="ARBA00047374"/>
    </source>
</evidence>
<keyword evidence="5" id="KW-0963">Cytoplasm</keyword>
<evidence type="ECO:0000256" key="4">
    <source>
        <dbReference type="ARBA" id="ARBA00004964"/>
    </source>
</evidence>
<comment type="pathway">
    <text evidence="4">Glycan biosynthesis; glycogen biosynthesis.</text>
</comment>
<keyword evidence="7" id="KW-0808">Transferase</keyword>
<comment type="catalytic activity">
    <reaction evidence="16">
        <text>L-tyrosyl-[glycogenin] + UDP-alpha-D-glucose = alpha-D-glucosyl-L-tyrosyl-[glycogenin] + UDP + H(+)</text>
        <dbReference type="Rhea" id="RHEA:23360"/>
        <dbReference type="Rhea" id="RHEA-COMP:14604"/>
        <dbReference type="Rhea" id="RHEA-COMP:14605"/>
        <dbReference type="ChEBI" id="CHEBI:15378"/>
        <dbReference type="ChEBI" id="CHEBI:46858"/>
        <dbReference type="ChEBI" id="CHEBI:58223"/>
        <dbReference type="ChEBI" id="CHEBI:58885"/>
        <dbReference type="ChEBI" id="CHEBI:140573"/>
        <dbReference type="EC" id="2.4.1.186"/>
    </reaction>
    <physiologicalReaction direction="left-to-right" evidence="16">
        <dbReference type="Rhea" id="RHEA:23361"/>
    </physiologicalReaction>
</comment>
<protein>
    <recommendedName>
        <fullName evidence="14">glycogenin glucosyltransferase</fullName>
        <ecNumber evidence="14">2.4.1.186</ecNumber>
    </recommendedName>
</protein>
<dbReference type="CDD" id="cd02537">
    <property type="entry name" value="GT8_Glycogenin"/>
    <property type="match status" value="1"/>
</dbReference>
<feature type="compositionally biased region" description="Low complexity" evidence="18">
    <location>
        <begin position="52"/>
        <end position="70"/>
    </location>
</feature>
<keyword evidence="20" id="KW-1185">Reference proteome</keyword>
<proteinExistence type="inferred from homology"/>
<name>A0A8C3B725_CAIMO</name>